<dbReference type="FunFam" id="3.80.10.10:FF:000041">
    <property type="entry name" value="LRR receptor-like serine/threonine-protein kinase ERECTA"/>
    <property type="match status" value="1"/>
</dbReference>
<sequence length="1015" mass="113227">MGSFFTFHLFLLLLLTHFTSHTFSLCNQHDTSALLHFKNSFSFNTSSKSDIHFWPRCSTFSFKIESWKNNTDCCGWDGVTCDSMSDHVIGLDLSCSNLNGELHPNSTIFQLRHLQQLNLAFNNFSGSLLHVSIDDLVNLTHLNLSHCSLGGNIPSTISHLSKLVSLDLSSYYDWHMGLKLNPLTWKKLIHNATNLRELSLGCVNMSSIRASSLSMLKNLSSSLVSLGLGETGLQGNLSSDILSLPNLQTLDLSSNKYLSSQLPKSNWSTPLRYLDLSRTPFSGEIPYSIGQLKSLTQLDLEMCNFDGLIPPSLGNLTQLTSLFFQSNNLKGEIPSSLSKLTHLTYFDLQYNNFSGSIPNVFENLIKLEYLGFSGNNLSGLVPSSLFNLTELSHLDLTNNKLVGPIPTEITKHSKLYLLALANNMLNGAIPPWCYSLTSLVELDLNDNQLTGSIGEFSTYSLIYLFLSNNNIKGDFPNSIYKLQNLFDLGLSSTNLSGVVDFHQFSNCKKLFFLDLSHNSLLSINIESRVDSILPNLGILYLSSSNISSFPKFLAQNQNLVELDLSKNKIQGKVPKWFHEKLLHTWRDIQHVDLSFNKLQGDLPIPRYGIYYFLLSNNNFTGNIDFSLCNASSLNVLNLAHNNLTGMIPQCLGTFPSLSVLDMQMNNLYGHIPRTFSKGNAFETIKLNGNRLEGPLPQSLAHCTKLEVLDLGDNNVEDTFPNWLETLQELQVLSLRSNKLHGAITCSSTKHPFPKLRIFDVSNNNFIGPLPTSCIKNFQGMMNVNDNNTGLQYMGKSNYYNDSVVVVVKGLSMELTKILTTFTTIDLSNNMFEGEIPQVFGELISLKGLNLSNNKITGTIPYSLSSLRNLEWLDLSRNQLKGEIPLALTNLNFLSFLNLSQNHLEGIIPTGQQFGTFGNDSFEGNTMLCGFPLSKSCKTDEDWSPYSTSNDEEESGFGWKAVVIGYACGSVVGMLLGFNVFVNGKPRWLSRLIESIFSVRLQRKNNRAGANRRRTN</sequence>
<dbReference type="EMBL" id="CM001221">
    <property type="protein sequence ID" value="AES99948.1"/>
    <property type="molecule type" value="Genomic_DNA"/>
</dbReference>
<reference evidence="15 18" key="2">
    <citation type="journal article" date="2014" name="BMC Genomics">
        <title>An improved genome release (version Mt4.0) for the model legume Medicago truncatula.</title>
        <authorList>
            <person name="Tang H."/>
            <person name="Krishnakumar V."/>
            <person name="Bidwell S."/>
            <person name="Rosen B."/>
            <person name="Chan A."/>
            <person name="Zhou S."/>
            <person name="Gentzbittel L."/>
            <person name="Childs K.L."/>
            <person name="Yandell M."/>
            <person name="Gundlach H."/>
            <person name="Mayer K.F."/>
            <person name="Schwartz D.C."/>
            <person name="Town C.D."/>
        </authorList>
    </citation>
    <scope>GENOME REANNOTATION</scope>
    <source>
        <strain evidence="17 18">cv. Jemalong A17</strain>
    </source>
</reference>
<dbReference type="InterPro" id="IPR003591">
    <property type="entry name" value="Leu-rich_rpt_typical-subtyp"/>
</dbReference>
<comment type="similarity">
    <text evidence="2">Belongs to the RLP family.</text>
</comment>
<dbReference type="KEGG" id="mtr:11434699"/>
<feature type="domain" description="Leucine-rich repeat-containing N-terminal plant-type" evidence="14">
    <location>
        <begin position="28"/>
        <end position="82"/>
    </location>
</feature>
<keyword evidence="11" id="KW-0325">Glycoprotein</keyword>
<dbReference type="PANTHER" id="PTHR48052:SF66">
    <property type="entry name" value="OS02G0610000 PROTEIN"/>
    <property type="match status" value="1"/>
</dbReference>
<keyword evidence="10 15" id="KW-0675">Receptor</keyword>
<evidence type="ECO:0000256" key="2">
    <source>
        <dbReference type="ARBA" id="ARBA00009592"/>
    </source>
</evidence>
<keyword evidence="8 12" id="KW-1133">Transmembrane helix</keyword>
<dbReference type="SUPFAM" id="SSF52058">
    <property type="entry name" value="L domain-like"/>
    <property type="match status" value="2"/>
</dbReference>
<dbReference type="Gramene" id="rna32921">
    <property type="protein sequence ID" value="RHN57382.1"/>
    <property type="gene ID" value="gene32921"/>
</dbReference>
<dbReference type="HOGENOM" id="CLU_000288_18_3_1"/>
<dbReference type="PROSITE" id="PS51450">
    <property type="entry name" value="LRR"/>
    <property type="match status" value="2"/>
</dbReference>
<evidence type="ECO:0000256" key="12">
    <source>
        <dbReference type="SAM" id="Phobius"/>
    </source>
</evidence>
<keyword evidence="5 12" id="KW-0812">Transmembrane</keyword>
<keyword evidence="7" id="KW-0677">Repeat</keyword>
<dbReference type="Pfam" id="PF08263">
    <property type="entry name" value="LRRNT_2"/>
    <property type="match status" value="1"/>
</dbReference>
<accession>G7KCN9</accession>
<dbReference type="Pfam" id="PF00560">
    <property type="entry name" value="LRR_1"/>
    <property type="match status" value="9"/>
</dbReference>
<dbReference type="OMA" id="PHWIEAL"/>
<evidence type="ECO:0000256" key="6">
    <source>
        <dbReference type="ARBA" id="ARBA00022729"/>
    </source>
</evidence>
<dbReference type="Pfam" id="PF13516">
    <property type="entry name" value="LRR_6"/>
    <property type="match status" value="2"/>
</dbReference>
<evidence type="ECO:0000256" key="3">
    <source>
        <dbReference type="ARBA" id="ARBA00022475"/>
    </source>
</evidence>
<dbReference type="AlphaFoldDB" id="G7KCN9"/>
<dbReference type="FunFam" id="3.80.10.10:FF:000213">
    <property type="entry name" value="Tyrosine-sulfated glycopeptide receptor 1"/>
    <property type="match status" value="1"/>
</dbReference>
<evidence type="ECO:0000256" key="13">
    <source>
        <dbReference type="SAM" id="SignalP"/>
    </source>
</evidence>
<keyword evidence="18" id="KW-1185">Reference proteome</keyword>
<keyword evidence="6 13" id="KW-0732">Signal</keyword>
<dbReference type="SMART" id="SM00369">
    <property type="entry name" value="LRR_TYP"/>
    <property type="match status" value="11"/>
</dbReference>
<dbReference type="FunFam" id="3.80.10.10:FF:000095">
    <property type="entry name" value="LRR receptor-like serine/threonine-protein kinase GSO1"/>
    <property type="match status" value="1"/>
</dbReference>
<dbReference type="STRING" id="3880.G7KCN9"/>
<dbReference type="PaxDb" id="3880-AES99948"/>
<evidence type="ECO:0000256" key="10">
    <source>
        <dbReference type="ARBA" id="ARBA00023170"/>
    </source>
</evidence>
<proteinExistence type="inferred from homology"/>
<dbReference type="InterPro" id="IPR001611">
    <property type="entry name" value="Leu-rich_rpt"/>
</dbReference>
<dbReference type="OrthoDB" id="442066at2759"/>
<evidence type="ECO:0000256" key="1">
    <source>
        <dbReference type="ARBA" id="ARBA00004251"/>
    </source>
</evidence>
<dbReference type="Pfam" id="PF13855">
    <property type="entry name" value="LRR_8"/>
    <property type="match status" value="2"/>
</dbReference>
<feature type="signal peptide" evidence="13">
    <location>
        <begin position="1"/>
        <end position="24"/>
    </location>
</feature>
<dbReference type="Gene3D" id="3.80.10.10">
    <property type="entry name" value="Ribonuclease Inhibitor"/>
    <property type="match status" value="5"/>
</dbReference>
<feature type="transmembrane region" description="Helical" evidence="12">
    <location>
        <begin position="956"/>
        <end position="981"/>
    </location>
</feature>
<organism evidence="15 18">
    <name type="scientific">Medicago truncatula</name>
    <name type="common">Barrel medic</name>
    <name type="synonym">Medicago tribuloides</name>
    <dbReference type="NCBI Taxonomy" id="3880"/>
    <lineage>
        <taxon>Eukaryota</taxon>
        <taxon>Viridiplantae</taxon>
        <taxon>Streptophyta</taxon>
        <taxon>Embryophyta</taxon>
        <taxon>Tracheophyta</taxon>
        <taxon>Spermatophyta</taxon>
        <taxon>Magnoliopsida</taxon>
        <taxon>eudicotyledons</taxon>
        <taxon>Gunneridae</taxon>
        <taxon>Pentapetalae</taxon>
        <taxon>rosids</taxon>
        <taxon>fabids</taxon>
        <taxon>Fabales</taxon>
        <taxon>Fabaceae</taxon>
        <taxon>Papilionoideae</taxon>
        <taxon>50 kb inversion clade</taxon>
        <taxon>NPAAA clade</taxon>
        <taxon>Hologalegina</taxon>
        <taxon>IRL clade</taxon>
        <taxon>Trifolieae</taxon>
        <taxon>Medicago</taxon>
    </lineage>
</organism>
<evidence type="ECO:0000256" key="8">
    <source>
        <dbReference type="ARBA" id="ARBA00022989"/>
    </source>
</evidence>
<reference evidence="17" key="3">
    <citation type="submission" date="2015-04" db="UniProtKB">
        <authorList>
            <consortium name="EnsemblPlants"/>
        </authorList>
    </citation>
    <scope>IDENTIFICATION</scope>
    <source>
        <strain evidence="17">cv. Jemalong A17</strain>
    </source>
</reference>
<dbReference type="eggNOG" id="KOG0619">
    <property type="taxonomic scope" value="Eukaryota"/>
</dbReference>
<feature type="chain" id="PRO_5014573517" evidence="13">
    <location>
        <begin position="25"/>
        <end position="1015"/>
    </location>
</feature>
<gene>
    <name evidence="17" type="primary">11434699</name>
    <name evidence="15" type="ordered locus">MTR_5g086530</name>
    <name evidence="16" type="ORF">MtrunA17_Chr5g0439791</name>
</gene>
<evidence type="ECO:0000313" key="16">
    <source>
        <dbReference type="EMBL" id="RHN57382.1"/>
    </source>
</evidence>
<dbReference type="PRINTS" id="PR00019">
    <property type="entry name" value="LEURICHRPT"/>
</dbReference>
<name>G7KCN9_MEDTR</name>
<evidence type="ECO:0000256" key="5">
    <source>
        <dbReference type="ARBA" id="ARBA00022692"/>
    </source>
</evidence>
<evidence type="ECO:0000256" key="4">
    <source>
        <dbReference type="ARBA" id="ARBA00022614"/>
    </source>
</evidence>
<keyword evidence="3" id="KW-1003">Cell membrane</keyword>
<evidence type="ECO:0000313" key="15">
    <source>
        <dbReference type="EMBL" id="AES99948.1"/>
    </source>
</evidence>
<dbReference type="SMART" id="SM00365">
    <property type="entry name" value="LRR_SD22"/>
    <property type="match status" value="8"/>
</dbReference>
<dbReference type="Proteomes" id="UP000265566">
    <property type="component" value="Chromosome 5"/>
</dbReference>
<evidence type="ECO:0000256" key="7">
    <source>
        <dbReference type="ARBA" id="ARBA00022737"/>
    </source>
</evidence>
<dbReference type="EnsemblPlants" id="AES99948">
    <property type="protein sequence ID" value="AES99948"/>
    <property type="gene ID" value="MTR_5g086530"/>
</dbReference>
<keyword evidence="9 12" id="KW-0472">Membrane</keyword>
<evidence type="ECO:0000256" key="11">
    <source>
        <dbReference type="ARBA" id="ARBA00023180"/>
    </source>
</evidence>
<dbReference type="Proteomes" id="UP000002051">
    <property type="component" value="Chromosome 5"/>
</dbReference>
<dbReference type="PANTHER" id="PTHR48052">
    <property type="entry name" value="UNNAMED PRODUCT"/>
    <property type="match status" value="1"/>
</dbReference>
<dbReference type="GO" id="GO:0005886">
    <property type="term" value="C:plasma membrane"/>
    <property type="evidence" value="ECO:0007669"/>
    <property type="project" value="UniProtKB-SubCell"/>
</dbReference>
<dbReference type="InterPro" id="IPR032675">
    <property type="entry name" value="LRR_dom_sf"/>
</dbReference>
<dbReference type="EMBL" id="PSQE01000005">
    <property type="protein sequence ID" value="RHN57382.1"/>
    <property type="molecule type" value="Genomic_DNA"/>
</dbReference>
<evidence type="ECO:0000256" key="9">
    <source>
        <dbReference type="ARBA" id="ARBA00023136"/>
    </source>
</evidence>
<evidence type="ECO:0000313" key="18">
    <source>
        <dbReference type="Proteomes" id="UP000002051"/>
    </source>
</evidence>
<dbReference type="SUPFAM" id="SSF52047">
    <property type="entry name" value="RNI-like"/>
    <property type="match status" value="1"/>
</dbReference>
<dbReference type="InterPro" id="IPR013210">
    <property type="entry name" value="LRR_N_plant-typ"/>
</dbReference>
<protein>
    <submittedName>
        <fullName evidence="16">Putative leucine-rich repeat-containing, plant-type, leucine-rich repeat domain, L</fullName>
    </submittedName>
    <submittedName>
        <fullName evidence="15">Receptor-like protein</fullName>
    </submittedName>
</protein>
<comment type="subcellular location">
    <subcellularLocation>
        <location evidence="1">Cell membrane</location>
        <topology evidence="1">Single-pass type I membrane protein</topology>
    </subcellularLocation>
</comment>
<reference evidence="16" key="4">
    <citation type="journal article" date="2018" name="Nat. Plants">
        <title>Whole-genome landscape of Medicago truncatula symbiotic genes.</title>
        <authorList>
            <person name="Pecrix Y."/>
            <person name="Gamas P."/>
            <person name="Carrere S."/>
        </authorList>
    </citation>
    <scope>NUCLEOTIDE SEQUENCE</scope>
    <source>
        <tissue evidence="16">Leaves</tissue>
    </source>
</reference>
<reference evidence="15 18" key="1">
    <citation type="journal article" date="2011" name="Nature">
        <title>The Medicago genome provides insight into the evolution of rhizobial symbioses.</title>
        <authorList>
            <person name="Young N.D."/>
            <person name="Debelle F."/>
            <person name="Oldroyd G.E."/>
            <person name="Geurts R."/>
            <person name="Cannon S.B."/>
            <person name="Udvardi M.K."/>
            <person name="Benedito V.A."/>
            <person name="Mayer K.F."/>
            <person name="Gouzy J."/>
            <person name="Schoof H."/>
            <person name="Van de Peer Y."/>
            <person name="Proost S."/>
            <person name="Cook D.R."/>
            <person name="Meyers B.C."/>
            <person name="Spannagl M."/>
            <person name="Cheung F."/>
            <person name="De Mita S."/>
            <person name="Krishnakumar V."/>
            <person name="Gundlach H."/>
            <person name="Zhou S."/>
            <person name="Mudge J."/>
            <person name="Bharti A.K."/>
            <person name="Murray J.D."/>
            <person name="Naoumkina M.A."/>
            <person name="Rosen B."/>
            <person name="Silverstein K.A."/>
            <person name="Tang H."/>
            <person name="Rombauts S."/>
            <person name="Zhao P.X."/>
            <person name="Zhou P."/>
            <person name="Barbe V."/>
            <person name="Bardou P."/>
            <person name="Bechner M."/>
            <person name="Bellec A."/>
            <person name="Berger A."/>
            <person name="Berges H."/>
            <person name="Bidwell S."/>
            <person name="Bisseling T."/>
            <person name="Choisne N."/>
            <person name="Couloux A."/>
            <person name="Denny R."/>
            <person name="Deshpande S."/>
            <person name="Dai X."/>
            <person name="Doyle J.J."/>
            <person name="Dudez A.M."/>
            <person name="Farmer A.D."/>
            <person name="Fouteau S."/>
            <person name="Franken C."/>
            <person name="Gibelin C."/>
            <person name="Gish J."/>
            <person name="Goldstein S."/>
            <person name="Gonzalez A.J."/>
            <person name="Green P.J."/>
            <person name="Hallab A."/>
            <person name="Hartog M."/>
            <person name="Hua A."/>
            <person name="Humphray S.J."/>
            <person name="Jeong D.H."/>
            <person name="Jing Y."/>
            <person name="Jocker A."/>
            <person name="Kenton S.M."/>
            <person name="Kim D.J."/>
            <person name="Klee K."/>
            <person name="Lai H."/>
            <person name="Lang C."/>
            <person name="Lin S."/>
            <person name="Macmil S.L."/>
            <person name="Magdelenat G."/>
            <person name="Matthews L."/>
            <person name="McCorrison J."/>
            <person name="Monaghan E.L."/>
            <person name="Mun J.H."/>
            <person name="Najar F.Z."/>
            <person name="Nicholson C."/>
            <person name="Noirot C."/>
            <person name="O'Bleness M."/>
            <person name="Paule C.R."/>
            <person name="Poulain J."/>
            <person name="Prion F."/>
            <person name="Qin B."/>
            <person name="Qu C."/>
            <person name="Retzel E.F."/>
            <person name="Riddle C."/>
            <person name="Sallet E."/>
            <person name="Samain S."/>
            <person name="Samson N."/>
            <person name="Sanders I."/>
            <person name="Saurat O."/>
            <person name="Scarpelli C."/>
            <person name="Schiex T."/>
            <person name="Segurens B."/>
            <person name="Severin A.J."/>
            <person name="Sherrier D.J."/>
            <person name="Shi R."/>
            <person name="Sims S."/>
            <person name="Singer S.R."/>
            <person name="Sinharoy S."/>
            <person name="Sterck L."/>
            <person name="Viollet A."/>
            <person name="Wang B.B."/>
            <person name="Wang K."/>
            <person name="Wang M."/>
            <person name="Wang X."/>
            <person name="Warfsmann J."/>
            <person name="Weissenbach J."/>
            <person name="White D.D."/>
            <person name="White J.D."/>
            <person name="Wiley G.B."/>
            <person name="Wincker P."/>
            <person name="Xing Y."/>
            <person name="Yang L."/>
            <person name="Yao Z."/>
            <person name="Ying F."/>
            <person name="Zhai J."/>
            <person name="Zhou L."/>
            <person name="Zuber A."/>
            <person name="Denarie J."/>
            <person name="Dixon R.A."/>
            <person name="May G.D."/>
            <person name="Schwartz D.C."/>
            <person name="Rogers J."/>
            <person name="Quetier F."/>
            <person name="Town C.D."/>
            <person name="Roe B.A."/>
        </authorList>
    </citation>
    <scope>NUCLEOTIDE SEQUENCE [LARGE SCALE GENOMIC DNA]</scope>
    <source>
        <strain evidence="15">A17</strain>
        <strain evidence="17 18">cv. Jemalong A17</strain>
    </source>
</reference>
<evidence type="ECO:0000259" key="14">
    <source>
        <dbReference type="Pfam" id="PF08263"/>
    </source>
</evidence>
<keyword evidence="4" id="KW-0433">Leucine-rich repeat</keyword>
<evidence type="ECO:0000313" key="17">
    <source>
        <dbReference type="EnsemblPlants" id="AES99948"/>
    </source>
</evidence>